<feature type="compositionally biased region" description="Polar residues" evidence="1">
    <location>
        <begin position="392"/>
        <end position="408"/>
    </location>
</feature>
<gene>
    <name evidence="3" type="ORF">RA11412_1996</name>
</gene>
<feature type="compositionally biased region" description="Basic and acidic residues" evidence="1">
    <location>
        <begin position="164"/>
        <end position="174"/>
    </location>
</feature>
<proteinExistence type="predicted"/>
<dbReference type="Proteomes" id="UP000250241">
    <property type="component" value="Chromosome"/>
</dbReference>
<name>A0A2Z5R0J4_9MICC</name>
<evidence type="ECO:0000313" key="3">
    <source>
        <dbReference type="EMBL" id="BAV88295.1"/>
    </source>
</evidence>
<feature type="compositionally biased region" description="Low complexity" evidence="1">
    <location>
        <begin position="241"/>
        <end position="286"/>
    </location>
</feature>
<keyword evidence="4" id="KW-1185">Reference proteome</keyword>
<dbReference type="AlphaFoldDB" id="A0A2Z5R0J4"/>
<evidence type="ECO:0000313" key="4">
    <source>
        <dbReference type="Proteomes" id="UP000250241"/>
    </source>
</evidence>
<protein>
    <submittedName>
        <fullName evidence="3">Uncharacterized protein</fullName>
    </submittedName>
</protein>
<feature type="region of interest" description="Disordered" evidence="1">
    <location>
        <begin position="103"/>
        <end position="227"/>
    </location>
</feature>
<keyword evidence="2" id="KW-0472">Membrane</keyword>
<keyword evidence="2" id="KW-1133">Transmembrane helix</keyword>
<feature type="compositionally biased region" description="Low complexity" evidence="1">
    <location>
        <begin position="339"/>
        <end position="348"/>
    </location>
</feature>
<dbReference type="GeneID" id="93860661"/>
<dbReference type="KEGG" id="raj:RA11412_1996"/>
<reference evidence="3 4" key="1">
    <citation type="submission" date="2016-10" db="EMBL/GenBank/DDBJ databases">
        <title>Genome sequence of Rothia aeria strain JCM11412.</title>
        <authorList>
            <person name="Nambu T."/>
        </authorList>
    </citation>
    <scope>NUCLEOTIDE SEQUENCE [LARGE SCALE GENOMIC DNA]</scope>
    <source>
        <strain evidence="3 4">JCM 11412</strain>
    </source>
</reference>
<feature type="compositionally biased region" description="Polar residues" evidence="1">
    <location>
        <begin position="114"/>
        <end position="130"/>
    </location>
</feature>
<keyword evidence="2" id="KW-0812">Transmembrane</keyword>
<feature type="compositionally biased region" description="Polar residues" evidence="1">
    <location>
        <begin position="318"/>
        <end position="338"/>
    </location>
</feature>
<evidence type="ECO:0000256" key="1">
    <source>
        <dbReference type="SAM" id="MobiDB-lite"/>
    </source>
</evidence>
<feature type="compositionally biased region" description="Polar residues" evidence="1">
    <location>
        <begin position="205"/>
        <end position="220"/>
    </location>
</feature>
<feature type="region of interest" description="Disordered" evidence="1">
    <location>
        <begin position="241"/>
        <end position="424"/>
    </location>
</feature>
<accession>A0A2Z5R0J4</accession>
<feature type="transmembrane region" description="Helical" evidence="2">
    <location>
        <begin position="489"/>
        <end position="509"/>
    </location>
</feature>
<dbReference type="RefSeq" id="WP_128087845.1">
    <property type="nucleotide sequence ID" value="NZ_CBDEQU010000004.1"/>
</dbReference>
<sequence>MTESQEGTNKPYAEEEAYLYETYVTEDGIEVPPPTKMMGPRRLARYREEAAEYIRAMGRGKLPEPVDHMGPVVNNLVVDPRVLSIQRRFAALAAQGAIDMSANDEDKLNEPEPLTSSLNAIKPNQQQQKSTSKDPSDLSALNIPLTSSFTAPAPETSSLPMHDYLVRDEPKVESDADAGTASGAVQKEKAKIGSAVGASKRQAPLNPNNPWDTVKSSNPGAGTAILVPDLEERGISLTSISSASKSAKSAAASGTRKTSSSTVSSAASVAADTEAAPAATSEAGSTGLTAADVAGDGRKSSASNTAEAVSAADKPSMTVGQSSFVQAKQPDINITKSEPSAPAASATADVQQAKPTKLPAPVSAVDAQGLDLSVLDKKKGAAAEKPTAPDASYTQQAAGSQTPESASASLPYADSTADDPTVALDPDKVGELVRRIVEHNQDPEEQPEPTFNNFAKSGYSAANTMAQDAVDYEDEYEDDLDVPRKRSPLSLILLVLCIAVILIGLFIVLSQK</sequence>
<evidence type="ECO:0000256" key="2">
    <source>
        <dbReference type="SAM" id="Phobius"/>
    </source>
</evidence>
<dbReference type="EMBL" id="AP017895">
    <property type="protein sequence ID" value="BAV88295.1"/>
    <property type="molecule type" value="Genomic_DNA"/>
</dbReference>
<organism evidence="3 4">
    <name type="scientific">Rothia aeria</name>
    <dbReference type="NCBI Taxonomy" id="172042"/>
    <lineage>
        <taxon>Bacteria</taxon>
        <taxon>Bacillati</taxon>
        <taxon>Actinomycetota</taxon>
        <taxon>Actinomycetes</taxon>
        <taxon>Micrococcales</taxon>
        <taxon>Micrococcaceae</taxon>
        <taxon>Rothia</taxon>
    </lineage>
</organism>
<feature type="compositionally biased region" description="Polar residues" evidence="1">
    <location>
        <begin position="144"/>
        <end position="159"/>
    </location>
</feature>